<sequence length="42" mass="4638">MMRLAFGDRRLKVVTIGDKLREDSTSLPALCRTLATSEDTVA</sequence>
<accession>A0A6J4R4R7</accession>
<protein>
    <submittedName>
        <fullName evidence="1">Uncharacterized protein</fullName>
    </submittedName>
</protein>
<evidence type="ECO:0000313" key="1">
    <source>
        <dbReference type="EMBL" id="CAA9459000.1"/>
    </source>
</evidence>
<reference evidence="1" key="1">
    <citation type="submission" date="2020-02" db="EMBL/GenBank/DDBJ databases">
        <authorList>
            <person name="Meier V. D."/>
        </authorList>
    </citation>
    <scope>NUCLEOTIDE SEQUENCE</scope>
    <source>
        <strain evidence="1">AVDCRST_MAG58</strain>
    </source>
</reference>
<organism evidence="1">
    <name type="scientific">uncultured Rubrobacteraceae bacterium</name>
    <dbReference type="NCBI Taxonomy" id="349277"/>
    <lineage>
        <taxon>Bacteria</taxon>
        <taxon>Bacillati</taxon>
        <taxon>Actinomycetota</taxon>
        <taxon>Rubrobacteria</taxon>
        <taxon>Rubrobacterales</taxon>
        <taxon>Rubrobacteraceae</taxon>
        <taxon>environmental samples</taxon>
    </lineage>
</organism>
<proteinExistence type="predicted"/>
<dbReference type="AlphaFoldDB" id="A0A6J4R4R7"/>
<name>A0A6J4R4R7_9ACTN</name>
<dbReference type="EMBL" id="CADCVF010000043">
    <property type="protein sequence ID" value="CAA9459000.1"/>
    <property type="molecule type" value="Genomic_DNA"/>
</dbReference>
<gene>
    <name evidence="1" type="ORF">AVDCRST_MAG58-1886</name>
</gene>